<gene>
    <name evidence="1" type="ORF">UFOPK3967_00974</name>
</gene>
<dbReference type="EMBL" id="CAFBOS010000045">
    <property type="protein sequence ID" value="CAB4990516.1"/>
    <property type="molecule type" value="Genomic_DNA"/>
</dbReference>
<evidence type="ECO:0000313" key="1">
    <source>
        <dbReference type="EMBL" id="CAB4990516.1"/>
    </source>
</evidence>
<organism evidence="1">
    <name type="scientific">freshwater metagenome</name>
    <dbReference type="NCBI Taxonomy" id="449393"/>
    <lineage>
        <taxon>unclassified sequences</taxon>
        <taxon>metagenomes</taxon>
        <taxon>ecological metagenomes</taxon>
    </lineage>
</organism>
<name>A0A6J7NBI4_9ZZZZ</name>
<sequence>MPLPAISPGLVQMFAARSGCRTWIPSSMTPITMLDEPVVPFAHASPAWLPKVLAGVVASPYMPQRLLPVYIGSFEVALA</sequence>
<accession>A0A6J7NBI4</accession>
<dbReference type="AlphaFoldDB" id="A0A6J7NBI4"/>
<reference evidence="1" key="1">
    <citation type="submission" date="2020-05" db="EMBL/GenBank/DDBJ databases">
        <authorList>
            <person name="Chiriac C."/>
            <person name="Salcher M."/>
            <person name="Ghai R."/>
            <person name="Kavagutti S V."/>
        </authorList>
    </citation>
    <scope>NUCLEOTIDE SEQUENCE</scope>
</reference>
<proteinExistence type="predicted"/>
<protein>
    <submittedName>
        <fullName evidence="1">Unannotated protein</fullName>
    </submittedName>
</protein>